<proteinExistence type="predicted"/>
<evidence type="ECO:0000313" key="3">
    <source>
        <dbReference type="Proteomes" id="UP000287651"/>
    </source>
</evidence>
<dbReference type="AlphaFoldDB" id="A0A426YTE0"/>
<gene>
    <name evidence="2" type="ORF">B296_00024829</name>
</gene>
<protein>
    <submittedName>
        <fullName evidence="2">Uncharacterized protein</fullName>
    </submittedName>
</protein>
<organism evidence="2 3">
    <name type="scientific">Ensete ventricosum</name>
    <name type="common">Abyssinian banana</name>
    <name type="synonym">Musa ensete</name>
    <dbReference type="NCBI Taxonomy" id="4639"/>
    <lineage>
        <taxon>Eukaryota</taxon>
        <taxon>Viridiplantae</taxon>
        <taxon>Streptophyta</taxon>
        <taxon>Embryophyta</taxon>
        <taxon>Tracheophyta</taxon>
        <taxon>Spermatophyta</taxon>
        <taxon>Magnoliopsida</taxon>
        <taxon>Liliopsida</taxon>
        <taxon>Zingiberales</taxon>
        <taxon>Musaceae</taxon>
        <taxon>Ensete</taxon>
    </lineage>
</organism>
<name>A0A426YTE0_ENSVE</name>
<evidence type="ECO:0000313" key="2">
    <source>
        <dbReference type="EMBL" id="RRT54989.1"/>
    </source>
</evidence>
<comment type="caution">
    <text evidence="2">The sequence shown here is derived from an EMBL/GenBank/DDBJ whole genome shotgun (WGS) entry which is preliminary data.</text>
</comment>
<evidence type="ECO:0000256" key="1">
    <source>
        <dbReference type="SAM" id="MobiDB-lite"/>
    </source>
</evidence>
<accession>A0A426YTE0</accession>
<feature type="region of interest" description="Disordered" evidence="1">
    <location>
        <begin position="44"/>
        <end position="78"/>
    </location>
</feature>
<dbReference type="EMBL" id="AMZH03010313">
    <property type="protein sequence ID" value="RRT54989.1"/>
    <property type="molecule type" value="Genomic_DNA"/>
</dbReference>
<reference evidence="2 3" key="1">
    <citation type="journal article" date="2014" name="Agronomy (Basel)">
        <title>A Draft Genome Sequence for Ensete ventricosum, the Drought-Tolerant Tree Against Hunger.</title>
        <authorList>
            <person name="Harrison J."/>
            <person name="Moore K.A."/>
            <person name="Paszkiewicz K."/>
            <person name="Jones T."/>
            <person name="Grant M."/>
            <person name="Ambacheew D."/>
            <person name="Muzemil S."/>
            <person name="Studholme D.J."/>
        </authorList>
    </citation>
    <scope>NUCLEOTIDE SEQUENCE [LARGE SCALE GENOMIC DNA]</scope>
</reference>
<sequence>MEARGTFFHLLESVEERLLVFPLENLRDRQIKRYRMFTKGSEWRERKDLSEAMEEALDDEGDDDHEGANGSHNPRGSELQLHLAPHSCCCCTFLRHSHAS</sequence>
<dbReference type="Proteomes" id="UP000287651">
    <property type="component" value="Unassembled WGS sequence"/>
</dbReference>
<feature type="compositionally biased region" description="Acidic residues" evidence="1">
    <location>
        <begin position="51"/>
        <end position="65"/>
    </location>
</feature>